<feature type="region of interest" description="Disordered" evidence="8">
    <location>
        <begin position="462"/>
        <end position="551"/>
    </location>
</feature>
<keyword evidence="2 9" id="KW-0812">Transmembrane</keyword>
<dbReference type="RefSeq" id="XP_035323469.1">
    <property type="nucleotide sequence ID" value="XM_035465632.1"/>
</dbReference>
<dbReference type="GO" id="GO:0005743">
    <property type="term" value="C:mitochondrial inner membrane"/>
    <property type="evidence" value="ECO:0007669"/>
    <property type="project" value="UniProtKB-SubCell"/>
</dbReference>
<sequence length="551" mass="61747">MSASSTVARRAALRNPLLGSARQFSRGVSPALLARHVSRQSQSPALALLIPRRHLSTEQQRSNGSSLPPPGFNAEQAKKPLPHNDSATSSIIKDAAVTGRGPTTLEEVKMSELEAKKIVVAEKSEVTKKEKEEKKLTVWQKVKKEAHHYWDGTKLLAAEIRISWRLALKMAAGYELTRRENKQLHRTVQDLGRLVPFSVFIIVPLGEALLPLALKLFPNMLPSTFEAQKSKDAKAKLLRSTRKEVSTFLRETFKETGLPLSPTTAQREEFANFFRKVRSTGEAPTAQDVIKVCKVFRDDLTLDNLSRPQLVSMCRYMNLNTFGTDMMLRYQIRHRMRQIKRDDKAISFEGVESLTVAELQTACAARGIRTHSVSPARMRADLQTWLNLRLKDNVPSTLLVLSNAYMYNQDQGSEGHSQIDALIGVLSSIPEELYHEIELEVHHAEGAATNKQRLEVIREQEGLIDDENEQNQESQNTGLATPRDTEDIDEKEEREEREAAAAAEPLEKGQAGEMVTAERDMAAAEREEQKAAVPTEGSEQKQQSASEEKKN</sequence>
<dbReference type="PROSITE" id="PS51758">
    <property type="entry name" value="LETM1_RBD"/>
    <property type="match status" value="1"/>
</dbReference>
<evidence type="ECO:0000256" key="1">
    <source>
        <dbReference type="ARBA" id="ARBA00004434"/>
    </source>
</evidence>
<keyword evidence="6 9" id="KW-0472">Membrane</keyword>
<dbReference type="InterPro" id="IPR033122">
    <property type="entry name" value="LETM1-like_RBD"/>
</dbReference>
<evidence type="ECO:0000256" key="6">
    <source>
        <dbReference type="ARBA" id="ARBA00023136"/>
    </source>
</evidence>
<proteinExistence type="predicted"/>
<name>A0A9P5D3D3_9HYPO</name>
<feature type="compositionally biased region" description="Basic and acidic residues" evidence="8">
    <location>
        <begin position="516"/>
        <end position="530"/>
    </location>
</feature>
<dbReference type="GO" id="GO:0043022">
    <property type="term" value="F:ribosome binding"/>
    <property type="evidence" value="ECO:0007669"/>
    <property type="project" value="InterPro"/>
</dbReference>
<feature type="compositionally biased region" description="Polar residues" evidence="8">
    <location>
        <begin position="57"/>
        <end position="66"/>
    </location>
</feature>
<keyword evidence="5 7" id="KW-0496">Mitochondrion</keyword>
<dbReference type="PANTHER" id="PTHR14009">
    <property type="entry name" value="LEUCINE ZIPPER-EF-HAND CONTAINING TRANSMEMBRANE PROTEIN"/>
    <property type="match status" value="1"/>
</dbReference>
<evidence type="ECO:0000256" key="5">
    <source>
        <dbReference type="ARBA" id="ARBA00023128"/>
    </source>
</evidence>
<evidence type="ECO:0000256" key="7">
    <source>
        <dbReference type="PROSITE-ProRule" id="PRU01094"/>
    </source>
</evidence>
<feature type="transmembrane region" description="Helical" evidence="9">
    <location>
        <begin position="194"/>
        <end position="214"/>
    </location>
</feature>
<dbReference type="InterPro" id="IPR044202">
    <property type="entry name" value="LETM1/MDM38-like"/>
</dbReference>
<dbReference type="GeneID" id="55969884"/>
<feature type="domain" description="Letm1 RBD" evidence="10">
    <location>
        <begin position="237"/>
        <end position="431"/>
    </location>
</feature>
<evidence type="ECO:0000313" key="12">
    <source>
        <dbReference type="Proteomes" id="UP000749293"/>
    </source>
</evidence>
<evidence type="ECO:0000259" key="10">
    <source>
        <dbReference type="PROSITE" id="PS51758"/>
    </source>
</evidence>
<accession>A0A9P5D3D3</accession>
<dbReference type="PANTHER" id="PTHR14009:SF1">
    <property type="entry name" value="MITOCHONDRIAL PROTON_CALCIUM EXCHANGER PROTEIN"/>
    <property type="match status" value="1"/>
</dbReference>
<feature type="region of interest" description="Disordered" evidence="8">
    <location>
        <begin position="56"/>
        <end position="89"/>
    </location>
</feature>
<evidence type="ECO:0000256" key="4">
    <source>
        <dbReference type="ARBA" id="ARBA00022989"/>
    </source>
</evidence>
<dbReference type="OrthoDB" id="275278at2759"/>
<dbReference type="Pfam" id="PF07766">
    <property type="entry name" value="LETM1_RBD"/>
    <property type="match status" value="1"/>
</dbReference>
<gene>
    <name evidence="11" type="ORF">GMORB2_3656</name>
</gene>
<evidence type="ECO:0000256" key="9">
    <source>
        <dbReference type="SAM" id="Phobius"/>
    </source>
</evidence>
<comment type="caution">
    <text evidence="11">The sequence shown here is derived from an EMBL/GenBank/DDBJ whole genome shotgun (WGS) entry which is preliminary data.</text>
</comment>
<evidence type="ECO:0000313" key="11">
    <source>
        <dbReference type="EMBL" id="KAF4124817.1"/>
    </source>
</evidence>
<dbReference type="EMBL" id="JAANYQ010000003">
    <property type="protein sequence ID" value="KAF4124817.1"/>
    <property type="molecule type" value="Genomic_DNA"/>
</dbReference>
<dbReference type="AlphaFoldDB" id="A0A9P5D3D3"/>
<keyword evidence="3" id="KW-0999">Mitochondrion inner membrane</keyword>
<evidence type="ECO:0000256" key="3">
    <source>
        <dbReference type="ARBA" id="ARBA00022792"/>
    </source>
</evidence>
<keyword evidence="4 9" id="KW-1133">Transmembrane helix</keyword>
<reference evidence="11" key="1">
    <citation type="submission" date="2020-03" db="EMBL/GenBank/DDBJ databases">
        <title>Site-based positive gene gene selection in Geosmithia morbida across the United States reveals a broad range of putative effectors and factors for local host and environmental adapation.</title>
        <authorList>
            <person name="Onufrak A."/>
            <person name="Murdoch R.W."/>
            <person name="Gazis R."/>
            <person name="Huff M."/>
            <person name="Staton M."/>
            <person name="Klingeman W."/>
            <person name="Hadziabdic D."/>
        </authorList>
    </citation>
    <scope>NUCLEOTIDE SEQUENCE</scope>
    <source>
        <strain evidence="11">1262</strain>
    </source>
</reference>
<keyword evidence="12" id="KW-1185">Reference proteome</keyword>
<dbReference type="GO" id="GO:0030003">
    <property type="term" value="P:intracellular monoatomic cation homeostasis"/>
    <property type="evidence" value="ECO:0007669"/>
    <property type="project" value="TreeGrafter"/>
</dbReference>
<protein>
    <submittedName>
        <fullName evidence="11">LETM1 and EF-hand domain-containing protein 1, mitochondrial</fullName>
    </submittedName>
</protein>
<comment type="subcellular location">
    <subcellularLocation>
        <location evidence="1">Mitochondrion inner membrane</location>
        <topology evidence="1">Single-pass membrane protein</topology>
    </subcellularLocation>
</comment>
<dbReference type="Proteomes" id="UP000749293">
    <property type="component" value="Unassembled WGS sequence"/>
</dbReference>
<evidence type="ECO:0000256" key="8">
    <source>
        <dbReference type="SAM" id="MobiDB-lite"/>
    </source>
</evidence>
<organism evidence="11 12">
    <name type="scientific">Geosmithia morbida</name>
    <dbReference type="NCBI Taxonomy" id="1094350"/>
    <lineage>
        <taxon>Eukaryota</taxon>
        <taxon>Fungi</taxon>
        <taxon>Dikarya</taxon>
        <taxon>Ascomycota</taxon>
        <taxon>Pezizomycotina</taxon>
        <taxon>Sordariomycetes</taxon>
        <taxon>Hypocreomycetidae</taxon>
        <taxon>Hypocreales</taxon>
        <taxon>Bionectriaceae</taxon>
        <taxon>Geosmithia</taxon>
    </lineage>
</organism>
<evidence type="ECO:0000256" key="2">
    <source>
        <dbReference type="ARBA" id="ARBA00022692"/>
    </source>
</evidence>